<dbReference type="OrthoDB" id="434092at2759"/>
<keyword evidence="4 10" id="KW-0812">Transmembrane</keyword>
<feature type="transmembrane region" description="Helical" evidence="10">
    <location>
        <begin position="168"/>
        <end position="187"/>
    </location>
</feature>
<keyword evidence="2 10" id="KW-0444">Lipid biosynthesis</keyword>
<name>A0A9P0B5T8_BRAAE</name>
<feature type="transmembrane region" description="Helical" evidence="10">
    <location>
        <begin position="27"/>
        <end position="45"/>
    </location>
</feature>
<dbReference type="GO" id="GO:0009922">
    <property type="term" value="F:fatty acid elongase activity"/>
    <property type="evidence" value="ECO:0007669"/>
    <property type="project" value="UniProtKB-EC"/>
</dbReference>
<feature type="transmembrane region" description="Helical" evidence="10">
    <location>
        <begin position="233"/>
        <end position="254"/>
    </location>
</feature>
<accession>A0A9P0B5T8</accession>
<comment type="similarity">
    <text evidence="10">Belongs to the ELO family.</text>
</comment>
<evidence type="ECO:0000313" key="11">
    <source>
        <dbReference type="EMBL" id="CAH0554793.1"/>
    </source>
</evidence>
<dbReference type="PANTHER" id="PTHR11157:SF21">
    <property type="entry name" value="ELONGATION OF VERY LONG CHAIN FATTY ACIDS PROTEIN"/>
    <property type="match status" value="1"/>
</dbReference>
<feature type="transmembrane region" description="Helical" evidence="10">
    <location>
        <begin position="207"/>
        <end position="227"/>
    </location>
</feature>
<dbReference type="InterPro" id="IPR002076">
    <property type="entry name" value="ELO_fam"/>
</dbReference>
<dbReference type="EC" id="2.3.1.199" evidence="10"/>
<dbReference type="Proteomes" id="UP001154078">
    <property type="component" value="Chromosome 4"/>
</dbReference>
<reference evidence="11" key="1">
    <citation type="submission" date="2021-12" db="EMBL/GenBank/DDBJ databases">
        <authorList>
            <person name="King R."/>
        </authorList>
    </citation>
    <scope>NUCLEOTIDE SEQUENCE</scope>
</reference>
<dbReference type="Pfam" id="PF01151">
    <property type="entry name" value="ELO"/>
    <property type="match status" value="1"/>
</dbReference>
<evidence type="ECO:0000256" key="7">
    <source>
        <dbReference type="ARBA" id="ARBA00023098"/>
    </source>
</evidence>
<evidence type="ECO:0000256" key="4">
    <source>
        <dbReference type="ARBA" id="ARBA00022692"/>
    </source>
</evidence>
<evidence type="ECO:0000256" key="9">
    <source>
        <dbReference type="ARBA" id="ARBA00023160"/>
    </source>
</evidence>
<protein>
    <recommendedName>
        <fullName evidence="10">Elongation of very long chain fatty acids protein</fullName>
        <ecNumber evidence="10">2.3.1.199</ecNumber>
    </recommendedName>
    <alternativeName>
        <fullName evidence="10">Very-long-chain 3-oxoacyl-CoA synthase</fullName>
    </alternativeName>
</protein>
<keyword evidence="5 10" id="KW-0276">Fatty acid metabolism</keyword>
<feature type="transmembrane region" description="Helical" evidence="10">
    <location>
        <begin position="145"/>
        <end position="162"/>
    </location>
</feature>
<keyword evidence="6 10" id="KW-1133">Transmembrane helix</keyword>
<evidence type="ECO:0000256" key="10">
    <source>
        <dbReference type="RuleBase" id="RU361115"/>
    </source>
</evidence>
<dbReference type="GO" id="GO:0030148">
    <property type="term" value="P:sphingolipid biosynthetic process"/>
    <property type="evidence" value="ECO:0007669"/>
    <property type="project" value="TreeGrafter"/>
</dbReference>
<evidence type="ECO:0000256" key="2">
    <source>
        <dbReference type="ARBA" id="ARBA00022516"/>
    </source>
</evidence>
<proteinExistence type="inferred from homology"/>
<dbReference type="EMBL" id="OV121135">
    <property type="protein sequence ID" value="CAH0554793.1"/>
    <property type="molecule type" value="Genomic_DNA"/>
</dbReference>
<gene>
    <name evidence="11" type="ORF">MELIAE_LOCUS6304</name>
</gene>
<organism evidence="11 12">
    <name type="scientific">Brassicogethes aeneus</name>
    <name type="common">Rape pollen beetle</name>
    <name type="synonym">Meligethes aeneus</name>
    <dbReference type="NCBI Taxonomy" id="1431903"/>
    <lineage>
        <taxon>Eukaryota</taxon>
        <taxon>Metazoa</taxon>
        <taxon>Ecdysozoa</taxon>
        <taxon>Arthropoda</taxon>
        <taxon>Hexapoda</taxon>
        <taxon>Insecta</taxon>
        <taxon>Pterygota</taxon>
        <taxon>Neoptera</taxon>
        <taxon>Endopterygota</taxon>
        <taxon>Coleoptera</taxon>
        <taxon>Polyphaga</taxon>
        <taxon>Cucujiformia</taxon>
        <taxon>Nitidulidae</taxon>
        <taxon>Meligethinae</taxon>
        <taxon>Brassicogethes</taxon>
    </lineage>
</organism>
<dbReference type="GO" id="GO:0034626">
    <property type="term" value="P:fatty acid elongation, polyunsaturated fatty acid"/>
    <property type="evidence" value="ECO:0007669"/>
    <property type="project" value="TreeGrafter"/>
</dbReference>
<feature type="transmembrane region" description="Helical" evidence="10">
    <location>
        <begin position="65"/>
        <end position="83"/>
    </location>
</feature>
<dbReference type="GO" id="GO:0042761">
    <property type="term" value="P:very long-chain fatty acid biosynthetic process"/>
    <property type="evidence" value="ECO:0007669"/>
    <property type="project" value="TreeGrafter"/>
</dbReference>
<keyword evidence="7 10" id="KW-0443">Lipid metabolism</keyword>
<comment type="catalytic activity">
    <reaction evidence="10">
        <text>a very-long-chain acyl-CoA + malonyl-CoA + H(+) = a very-long-chain 3-oxoacyl-CoA + CO2 + CoA</text>
        <dbReference type="Rhea" id="RHEA:32727"/>
        <dbReference type="ChEBI" id="CHEBI:15378"/>
        <dbReference type="ChEBI" id="CHEBI:16526"/>
        <dbReference type="ChEBI" id="CHEBI:57287"/>
        <dbReference type="ChEBI" id="CHEBI:57384"/>
        <dbReference type="ChEBI" id="CHEBI:90725"/>
        <dbReference type="ChEBI" id="CHEBI:90736"/>
        <dbReference type="EC" id="2.3.1.199"/>
    </reaction>
</comment>
<keyword evidence="8 10" id="KW-0472">Membrane</keyword>
<dbReference type="InterPro" id="IPR030457">
    <property type="entry name" value="ELO_CS"/>
</dbReference>
<feature type="transmembrane region" description="Helical" evidence="10">
    <location>
        <begin position="113"/>
        <end position="133"/>
    </location>
</feature>
<evidence type="ECO:0000256" key="3">
    <source>
        <dbReference type="ARBA" id="ARBA00022679"/>
    </source>
</evidence>
<dbReference type="AlphaFoldDB" id="A0A9P0B5T8"/>
<dbReference type="GO" id="GO:0034625">
    <property type="term" value="P:fatty acid elongation, monounsaturated fatty acid"/>
    <property type="evidence" value="ECO:0007669"/>
    <property type="project" value="TreeGrafter"/>
</dbReference>
<evidence type="ECO:0000256" key="5">
    <source>
        <dbReference type="ARBA" id="ARBA00022832"/>
    </source>
</evidence>
<dbReference type="GO" id="GO:0005789">
    <property type="term" value="C:endoplasmic reticulum membrane"/>
    <property type="evidence" value="ECO:0007669"/>
    <property type="project" value="TreeGrafter"/>
</dbReference>
<keyword evidence="3 10" id="KW-0808">Transferase</keyword>
<keyword evidence="12" id="KW-1185">Reference proteome</keyword>
<comment type="subcellular location">
    <subcellularLocation>
        <location evidence="1">Membrane</location>
        <topology evidence="1">Multi-pass membrane protein</topology>
    </subcellularLocation>
</comment>
<evidence type="ECO:0000313" key="12">
    <source>
        <dbReference type="Proteomes" id="UP001154078"/>
    </source>
</evidence>
<keyword evidence="9 10" id="KW-0275">Fatty acid biosynthesis</keyword>
<dbReference type="GO" id="GO:0019367">
    <property type="term" value="P:fatty acid elongation, saturated fatty acid"/>
    <property type="evidence" value="ECO:0007669"/>
    <property type="project" value="TreeGrafter"/>
</dbReference>
<sequence length="267" mass="31767">MALLLKKMYKGYFWLFEDIADPRANEYFLLSSVFNIIPIAFFYVYFCKKLGPKLMENRKAFDLKYILIVFNLIQVLVNAYVVIEVIRYIPKMGFYCGDIDYSNDPDAIHMLDIVYIFFIMKLSDLLDTVFFILRKKFNQVSFLHVYHHFGMCLGSWVAMKFFGGGATVIIGAVNGFVHCVMYSYYLLTAYDSDYKKSVWWKKHITQIQLVQFLFFIIYYSSFLVTSSCNYPKFIPFLFVPQNFFMLCLFGEFYWRTYIKAKEPKQNK</sequence>
<dbReference type="PANTHER" id="PTHR11157">
    <property type="entry name" value="FATTY ACID ACYL TRANSFERASE-RELATED"/>
    <property type="match status" value="1"/>
</dbReference>
<evidence type="ECO:0000256" key="6">
    <source>
        <dbReference type="ARBA" id="ARBA00022989"/>
    </source>
</evidence>
<evidence type="ECO:0000256" key="1">
    <source>
        <dbReference type="ARBA" id="ARBA00004141"/>
    </source>
</evidence>
<evidence type="ECO:0000256" key="8">
    <source>
        <dbReference type="ARBA" id="ARBA00023136"/>
    </source>
</evidence>
<dbReference type="PROSITE" id="PS01188">
    <property type="entry name" value="ELO"/>
    <property type="match status" value="1"/>
</dbReference>